<dbReference type="Pfam" id="PF05729">
    <property type="entry name" value="NACHT"/>
    <property type="match status" value="1"/>
</dbReference>
<name>A0ABQ0GGS4_9PEZI</name>
<feature type="domain" description="NACHT" evidence="1">
    <location>
        <begin position="395"/>
        <end position="506"/>
    </location>
</feature>
<dbReference type="EMBL" id="BAAFSV010000004">
    <property type="protein sequence ID" value="GAB1316939.1"/>
    <property type="molecule type" value="Genomic_DNA"/>
</dbReference>
<evidence type="ECO:0000259" key="1">
    <source>
        <dbReference type="PROSITE" id="PS50837"/>
    </source>
</evidence>
<proteinExistence type="predicted"/>
<dbReference type="InterPro" id="IPR027417">
    <property type="entry name" value="P-loop_NTPase"/>
</dbReference>
<evidence type="ECO:0000313" key="3">
    <source>
        <dbReference type="Proteomes" id="UP001628179"/>
    </source>
</evidence>
<reference evidence="2 3" key="1">
    <citation type="submission" date="2024-09" db="EMBL/GenBank/DDBJ databases">
        <title>Itraconazole resistance in Madurella fahalii resulting from another homologue of gene encoding cytochrome P450 14-alpha sterol demethylase (CYP51).</title>
        <authorList>
            <person name="Yoshioka I."/>
            <person name="Fahal A.H."/>
            <person name="Kaneko S."/>
            <person name="Yaguchi T."/>
        </authorList>
    </citation>
    <scope>NUCLEOTIDE SEQUENCE [LARGE SCALE GENOMIC DNA]</scope>
    <source>
        <strain evidence="2 3">IFM 68171</strain>
    </source>
</reference>
<dbReference type="SUPFAM" id="SSF52540">
    <property type="entry name" value="P-loop containing nucleoside triphosphate hydrolases"/>
    <property type="match status" value="1"/>
</dbReference>
<sequence>MSIAVPAASELEKPDVLGQRSLDGALDLVLDSMARCGLHQSSSKFFAVYAHENLSPAFRGSRAGAEAVKRFISWFKKLGLDIDSDRSPHGWAPDRGREILDASNDILANQMCLLPPQWDKRHADWVLVFGSELLGEYIKDEDSNAYMEAVVTACREVQSRFDPSKAGGDLHHGMIDSIKTIQKCLSKEMKDKFHHVLTELALVQLRKSYQKSQHIVPVLLSGSSSNSFPEFIVKDNVLLRIEVNPRDLYSSLFKILLRFEAISESHRPLIERFQTCFESCRQAYASGVNSGMTHAAYLRYCEAVVTKTTGELRRSPEYQKLERQATIPEIRKILDLHAKSDCWSIKRISGGLLPSGSRDIDLVFHREDDNSTEVVLLRDLFNERKIGAKKSIRPERIFIRGSPGVGKSTLSKRIANQYSWDEGLRNSFDLVVRLSLARLRYATSLQQLLLVEFFGFERDGAKLAKKLADLILDQRYDRKILLVLDGLDEAISLENEKRELLLRLLRHGVAIITSRFYAADTLVAADIDLQLEAVGLSTKGVLEYLQHNDVVPNREVAAEISDYINNGRIPGELVRLPIYLDMLCFSWTESQMRRRAATPDANGNAHVEADMLTMTDIYQTIVEKLWRKDIPNLGKLDHGQPVTQDVVQAVRDRQRLERVVEPEILLLGKLSTLLLGEGRVEFTDADIDRAIQELESKDALLPLSIESNLPKLSFLQHEVRGARHQQQVYRFIHLTFQEFFAANYLVRDPVLLSEYLCSYKYNRHYGAVWKFAAGLLPSQRISIDDFFCLLEREPRDLVGLRHARLLTHCLSQCERRVDDAWRRRTHLQLLEWARFEKRCNHSQFAGLRYCLSSDAALPEEVFLSLLKESEEEWIIKAMAERPTISRAFCHRVLDHMERDQGGHFAKLLTFLSKMYAPLPLSVLERLLGYWECEADNPMYGVGAYIIKEHVQQLPESVSLRILGWLELRRSAGRVCEEHEHAWWVLLKYGIRLADAVSEHVAKTKPVRWMQVLSEQPELPSLAIEVLLSEPPEVWVAAVAGRASRHESAYWHEEIDKEWFDKLWKIPGLHSILNPLRGKLRQAFKALVPGSSEVDPIWDRELRGVADHLGPDLPADLQNLAAKSLNHASAIVRWVAALTLRSRLTFTDEKTRLALKEALRTFPWEVLYALQDHTDALAMIQNEPVSWLTGMLCELNGKESALLAWEYQRSGSIGYYIDIPEYYRLVSGYLEPLLRECGYFNTDCEWSQGFINCLLDSMSVLRNYHQSQGSTQESTGIGSILGQKTMLEQQIVDRLLSEINLGSLEALEAVKGRMEFIEDVAYCLNVPGSLDYRYSTFFDGLSGIANERVIRLLHRIMTEDDGNKSESYGAASTLATIPELPGDTFRDMLIMSIRYDWRLYGLNVMQLCRHVELLDAELISEFLRGTFLRDDDEVTPAWIHGSSIYYYDQRGEVVCQYLLDEKEFRAKFRKAQELWGLPAWAQVWGFL</sequence>
<dbReference type="Pfam" id="PF23238">
    <property type="entry name" value="DUF7068"/>
    <property type="match status" value="1"/>
</dbReference>
<dbReference type="Proteomes" id="UP001628179">
    <property type="component" value="Unassembled WGS sequence"/>
</dbReference>
<keyword evidence="3" id="KW-1185">Reference proteome</keyword>
<dbReference type="InterPro" id="IPR003593">
    <property type="entry name" value="AAA+_ATPase"/>
</dbReference>
<organism evidence="2 3">
    <name type="scientific">Madurella fahalii</name>
    <dbReference type="NCBI Taxonomy" id="1157608"/>
    <lineage>
        <taxon>Eukaryota</taxon>
        <taxon>Fungi</taxon>
        <taxon>Dikarya</taxon>
        <taxon>Ascomycota</taxon>
        <taxon>Pezizomycotina</taxon>
        <taxon>Sordariomycetes</taxon>
        <taxon>Sordariomycetidae</taxon>
        <taxon>Sordariales</taxon>
        <taxon>Sordariales incertae sedis</taxon>
        <taxon>Madurella</taxon>
    </lineage>
</organism>
<dbReference type="PANTHER" id="PTHR46312:SF2">
    <property type="entry name" value="NUCLEOTIDE-BINDING OLIGOMERIZATION DOMAIN-CONTAINING PROTEIN 2-LIKE"/>
    <property type="match status" value="1"/>
</dbReference>
<dbReference type="InterPro" id="IPR055496">
    <property type="entry name" value="DUF7068"/>
</dbReference>
<dbReference type="InterPro" id="IPR007111">
    <property type="entry name" value="NACHT_NTPase"/>
</dbReference>
<evidence type="ECO:0000313" key="2">
    <source>
        <dbReference type="EMBL" id="GAB1316939.1"/>
    </source>
</evidence>
<dbReference type="Gene3D" id="3.40.50.300">
    <property type="entry name" value="P-loop containing nucleotide triphosphate hydrolases"/>
    <property type="match status" value="1"/>
</dbReference>
<gene>
    <name evidence="2" type="ORF">MFIFM68171_07149</name>
</gene>
<comment type="caution">
    <text evidence="2">The sequence shown here is derived from an EMBL/GenBank/DDBJ whole genome shotgun (WGS) entry which is preliminary data.</text>
</comment>
<dbReference type="RefSeq" id="XP_070918670.1">
    <property type="nucleotide sequence ID" value="XM_071062569.1"/>
</dbReference>
<protein>
    <recommendedName>
        <fullName evidence="1">NACHT domain-containing protein</fullName>
    </recommendedName>
</protein>
<dbReference type="SMART" id="SM00382">
    <property type="entry name" value="AAA"/>
    <property type="match status" value="1"/>
</dbReference>
<dbReference type="PROSITE" id="PS50837">
    <property type="entry name" value="NACHT"/>
    <property type="match status" value="1"/>
</dbReference>
<dbReference type="GeneID" id="98177892"/>
<accession>A0ABQ0GGS4</accession>
<dbReference type="PANTHER" id="PTHR46312">
    <property type="entry name" value="NACHT DOMAIN-CONTAINING PROTEIN"/>
    <property type="match status" value="1"/>
</dbReference>